<organism evidence="1 2">
    <name type="scientific">Paenirhodobacter populi</name>
    <dbReference type="NCBI Taxonomy" id="2306993"/>
    <lineage>
        <taxon>Bacteria</taxon>
        <taxon>Pseudomonadati</taxon>
        <taxon>Pseudomonadota</taxon>
        <taxon>Alphaproteobacteria</taxon>
        <taxon>Rhodobacterales</taxon>
        <taxon>Rhodobacter group</taxon>
        <taxon>Paenirhodobacter</taxon>
    </lineage>
</organism>
<dbReference type="RefSeq" id="WP_128236928.1">
    <property type="nucleotide sequence ID" value="NZ_SAUX01000007.1"/>
</dbReference>
<evidence type="ECO:0000313" key="1">
    <source>
        <dbReference type="EMBL" id="RWR30771.1"/>
    </source>
</evidence>
<proteinExistence type="predicted"/>
<dbReference type="AlphaFoldDB" id="A0A443KD78"/>
<dbReference type="Proteomes" id="UP000285295">
    <property type="component" value="Unassembled WGS sequence"/>
</dbReference>
<reference evidence="1 2" key="1">
    <citation type="submission" date="2019-01" db="EMBL/GenBank/DDBJ databases">
        <title>Sinorhodobacter populi sp. nov. isolated from the symptomatic bark tissue of Populus euramericana canker.</title>
        <authorList>
            <person name="Xu G."/>
        </authorList>
    </citation>
    <scope>NUCLEOTIDE SEQUENCE [LARGE SCALE GENOMIC DNA]</scope>
    <source>
        <strain evidence="1 2">D19-10-3-21</strain>
    </source>
</reference>
<name>A0A443KD78_9RHOB</name>
<sequence>MMAITAEAAPQSVRDASDNLTTAALALIFRAEQMTDAPGGLAQADSDRVMHMLHVAGQLLAEADRHRALTGPPGG</sequence>
<evidence type="ECO:0000313" key="2">
    <source>
        <dbReference type="Proteomes" id="UP000285295"/>
    </source>
</evidence>
<dbReference type="EMBL" id="SAUX01000007">
    <property type="protein sequence ID" value="RWR30771.1"/>
    <property type="molecule type" value="Genomic_DNA"/>
</dbReference>
<evidence type="ECO:0008006" key="3">
    <source>
        <dbReference type="Google" id="ProtNLM"/>
    </source>
</evidence>
<protein>
    <recommendedName>
        <fullName evidence="3">DUF3077 domain-containing protein</fullName>
    </recommendedName>
</protein>
<gene>
    <name evidence="1" type="ORF">D2T31_07305</name>
</gene>
<reference evidence="1 2" key="2">
    <citation type="submission" date="2019-01" db="EMBL/GenBank/DDBJ databases">
        <authorList>
            <person name="Li Y."/>
        </authorList>
    </citation>
    <scope>NUCLEOTIDE SEQUENCE [LARGE SCALE GENOMIC DNA]</scope>
    <source>
        <strain evidence="1 2">D19-10-3-21</strain>
    </source>
</reference>
<accession>A0A443KD78</accession>
<comment type="caution">
    <text evidence="1">The sequence shown here is derived from an EMBL/GenBank/DDBJ whole genome shotgun (WGS) entry which is preliminary data.</text>
</comment>